<dbReference type="AlphaFoldDB" id="A0A8H4XL52"/>
<protein>
    <recommendedName>
        <fullName evidence="5">Polynucleotide 5'-hydroxyl-kinase GRC3</fullName>
    </recommendedName>
    <alternativeName>
        <fullName evidence="4">Polynucleotide 5'-hydroxyl-kinase grc3</fullName>
    </alternativeName>
</protein>
<evidence type="ECO:0000256" key="6">
    <source>
        <dbReference type="ARBA" id="ARBA00022552"/>
    </source>
</evidence>
<keyword evidence="8" id="KW-0547">Nucleotide-binding</keyword>
<evidence type="ECO:0000313" key="15">
    <source>
        <dbReference type="Proteomes" id="UP000635477"/>
    </source>
</evidence>
<evidence type="ECO:0000259" key="13">
    <source>
        <dbReference type="Pfam" id="PF16575"/>
    </source>
</evidence>
<name>A0A8H4XL52_9HYPO</name>
<evidence type="ECO:0000256" key="2">
    <source>
        <dbReference type="ARBA" id="ARBA00004604"/>
    </source>
</evidence>
<feature type="region of interest" description="Disordered" evidence="12">
    <location>
        <begin position="1"/>
        <end position="120"/>
    </location>
</feature>
<evidence type="ECO:0000256" key="1">
    <source>
        <dbReference type="ARBA" id="ARBA00003798"/>
    </source>
</evidence>
<comment type="function">
    <text evidence="1">Polynucleotide 5'-kinase involved in rRNA processing.</text>
</comment>
<feature type="region of interest" description="Disordered" evidence="12">
    <location>
        <begin position="496"/>
        <end position="520"/>
    </location>
</feature>
<accession>A0A8H4XL52</accession>
<evidence type="ECO:0000256" key="5">
    <source>
        <dbReference type="ARBA" id="ARBA00019824"/>
    </source>
</evidence>
<evidence type="ECO:0000313" key="14">
    <source>
        <dbReference type="EMBL" id="KAF4978980.1"/>
    </source>
</evidence>
<feature type="compositionally biased region" description="Low complexity" evidence="12">
    <location>
        <begin position="65"/>
        <end position="79"/>
    </location>
</feature>
<evidence type="ECO:0000256" key="10">
    <source>
        <dbReference type="ARBA" id="ARBA00022840"/>
    </source>
</evidence>
<organism evidence="14 15">
    <name type="scientific">Fusarium zealandicum</name>
    <dbReference type="NCBI Taxonomy" id="1053134"/>
    <lineage>
        <taxon>Eukaryota</taxon>
        <taxon>Fungi</taxon>
        <taxon>Dikarya</taxon>
        <taxon>Ascomycota</taxon>
        <taxon>Pezizomycotina</taxon>
        <taxon>Sordariomycetes</taxon>
        <taxon>Hypocreomycetidae</taxon>
        <taxon>Hypocreales</taxon>
        <taxon>Nectriaceae</taxon>
        <taxon>Fusarium</taxon>
        <taxon>Fusarium staphyleae species complex</taxon>
    </lineage>
</organism>
<keyword evidence="6" id="KW-0698">rRNA processing</keyword>
<dbReference type="OrthoDB" id="4054781at2759"/>
<evidence type="ECO:0000256" key="11">
    <source>
        <dbReference type="ARBA" id="ARBA00023242"/>
    </source>
</evidence>
<dbReference type="PANTHER" id="PTHR12755:SF3">
    <property type="entry name" value="POLYNUCLEOTIDE 5'-HYDROXYL-KINASE NOL9"/>
    <property type="match status" value="1"/>
</dbReference>
<dbReference type="FunFam" id="3.40.50.300:FF:001156">
    <property type="entry name" value="Polynucleotide 5-hydroxyl-kinase grc3"/>
    <property type="match status" value="1"/>
</dbReference>
<dbReference type="InterPro" id="IPR027417">
    <property type="entry name" value="P-loop_NTPase"/>
</dbReference>
<feature type="compositionally biased region" description="Acidic residues" evidence="12">
    <location>
        <begin position="698"/>
        <end position="714"/>
    </location>
</feature>
<keyword evidence="15" id="KW-1185">Reference proteome</keyword>
<evidence type="ECO:0000256" key="3">
    <source>
        <dbReference type="ARBA" id="ARBA00011003"/>
    </source>
</evidence>
<comment type="caution">
    <text evidence="14">The sequence shown here is derived from an EMBL/GenBank/DDBJ whole genome shotgun (WGS) entry which is preliminary data.</text>
</comment>
<dbReference type="PANTHER" id="PTHR12755">
    <property type="entry name" value="CLEAVAGE/POLYADENYLATION FACTOR IA SUBUNIT CLP1P"/>
    <property type="match status" value="1"/>
</dbReference>
<dbReference type="InterPro" id="IPR045116">
    <property type="entry name" value="Clp1/Grc3"/>
</dbReference>
<evidence type="ECO:0000256" key="8">
    <source>
        <dbReference type="ARBA" id="ARBA00022741"/>
    </source>
</evidence>
<dbReference type="Pfam" id="PF16575">
    <property type="entry name" value="CLP1_P"/>
    <property type="match status" value="1"/>
</dbReference>
<dbReference type="GO" id="GO:0051731">
    <property type="term" value="F:polynucleotide 5'-hydroxyl-kinase activity"/>
    <property type="evidence" value="ECO:0007669"/>
    <property type="project" value="InterPro"/>
</dbReference>
<feature type="region of interest" description="Disordered" evidence="12">
    <location>
        <begin position="687"/>
        <end position="719"/>
    </location>
</feature>
<feature type="domain" description="Clp1 P-loop" evidence="13">
    <location>
        <begin position="304"/>
        <end position="495"/>
    </location>
</feature>
<keyword evidence="9" id="KW-0418">Kinase</keyword>
<evidence type="ECO:0000256" key="7">
    <source>
        <dbReference type="ARBA" id="ARBA00022679"/>
    </source>
</evidence>
<keyword evidence="7" id="KW-0808">Transferase</keyword>
<dbReference type="GO" id="GO:0000448">
    <property type="term" value="P:cleavage in ITS2 between 5.8S rRNA and LSU-rRNA of tricistronic rRNA transcript (SSU-rRNA, 5.8S rRNA, LSU-rRNA)"/>
    <property type="evidence" value="ECO:0007669"/>
    <property type="project" value="TreeGrafter"/>
</dbReference>
<proteinExistence type="inferred from homology"/>
<keyword evidence="11" id="KW-0539">Nucleus</keyword>
<comment type="subcellular location">
    <subcellularLocation>
        <location evidence="2">Nucleus</location>
        <location evidence="2">Nucleolus</location>
    </subcellularLocation>
</comment>
<dbReference type="Gene3D" id="3.40.50.300">
    <property type="entry name" value="P-loop containing nucleotide triphosphate hydrolases"/>
    <property type="match status" value="1"/>
</dbReference>
<keyword evidence="10" id="KW-0067">ATP-binding</keyword>
<evidence type="ECO:0000256" key="12">
    <source>
        <dbReference type="SAM" id="MobiDB-lite"/>
    </source>
</evidence>
<dbReference type="GO" id="GO:0005524">
    <property type="term" value="F:ATP binding"/>
    <property type="evidence" value="ECO:0007669"/>
    <property type="project" value="UniProtKB-KW"/>
</dbReference>
<sequence>MSSHKKRRLDGLDTPKPMSAISALAARRREAASTPTTQQPPESDEEPTVTKTNYFNPLRKSESQSAPSSTPKKSVSKPSRQQRGPDSPAAHPKASVLASGTPVTATPDSNASSQRVTQYSSFRLTKQNHRIKAGGVMELRLHDSERFMVLGSFGIRVIQGEVTLTGATLRPSETIEWVHAPHCHAIPVLRTAEDTRLELHPDQHSRGLRQLGRISPLLRKVWNEASETNSGKKSSKEPTFQIVSCSPLGESFKLMEIPKICTSEDAPKKCIVQDLVSPPEWNKKLASLVSISRKKSSLSTLVCGPKSSGKSTFSRLLMNRLLTDRASGQAAISVAVLDLDPGQPEYAPAGTLSLVVVSKPNLGTPFTHPGSSISAFKIMRCHSMASVTPASDPDLYLSCATDLLDTYRKNLAELPLIINTPGWILGTGLDLLSELIERSKPEDVLYMSEEGPSETVDVLRAATKTVFTELPSQQSEFTSRTAAHLRAMQTMSYFHLQETRPKPQEPSEPALRSKWNSSPLSSKTPLLVQYSSPTRGILGFLSYDYQCSPELLADTVNGLVLAAVEVEDFKALSGFTQDLVSATSSGTVEVDVGSKEGLARLISTSPEGLPFIPNYNDSALDPRYSRTIGLVLLRGIDAKSKTLQLITPIPLEEFKSVRSQGRHIILLHGKFDAPSWAYTEDLYERAGTEEGNDGVLEVTDEDTEDDDSDAEPEETEKVRDLTEVPWVEVLRGSERRPVGSRVWRVRRDLGRTNAGD</sequence>
<gene>
    <name evidence="14" type="ORF">FZEAL_4735</name>
</gene>
<feature type="compositionally biased region" description="Polar residues" evidence="12">
    <location>
        <begin position="101"/>
        <end position="120"/>
    </location>
</feature>
<evidence type="ECO:0000256" key="9">
    <source>
        <dbReference type="ARBA" id="ARBA00022777"/>
    </source>
</evidence>
<reference evidence="14" key="1">
    <citation type="journal article" date="2020" name="BMC Genomics">
        <title>Correction to: Identification and distribution of gene clusters required for synthesis of sphingolipid metabolism inhibitors in diverse species of the filamentous fungus Fusarium.</title>
        <authorList>
            <person name="Kim H.S."/>
            <person name="Lohmar J.M."/>
            <person name="Busman M."/>
            <person name="Brown D.W."/>
            <person name="Naumann T.A."/>
            <person name="Divon H.H."/>
            <person name="Lysoe E."/>
            <person name="Uhlig S."/>
            <person name="Proctor R.H."/>
        </authorList>
    </citation>
    <scope>NUCLEOTIDE SEQUENCE</scope>
    <source>
        <strain evidence="14">NRRL 22465</strain>
    </source>
</reference>
<evidence type="ECO:0000256" key="4">
    <source>
        <dbReference type="ARBA" id="ARBA00018706"/>
    </source>
</evidence>
<comment type="similarity">
    <text evidence="3">Belongs to the Clp1 family. NOL9/GRC3 subfamily.</text>
</comment>
<reference evidence="14" key="2">
    <citation type="submission" date="2020-05" db="EMBL/GenBank/DDBJ databases">
        <authorList>
            <person name="Kim H.-S."/>
            <person name="Proctor R.H."/>
            <person name="Brown D.W."/>
        </authorList>
    </citation>
    <scope>NUCLEOTIDE SEQUENCE</scope>
    <source>
        <strain evidence="14">NRRL 22465</strain>
    </source>
</reference>
<dbReference type="InterPro" id="IPR032319">
    <property type="entry name" value="CLP1_P"/>
</dbReference>
<dbReference type="GO" id="GO:0005730">
    <property type="term" value="C:nucleolus"/>
    <property type="evidence" value="ECO:0007669"/>
    <property type="project" value="UniProtKB-SubCell"/>
</dbReference>
<dbReference type="Proteomes" id="UP000635477">
    <property type="component" value="Unassembled WGS sequence"/>
</dbReference>
<dbReference type="EMBL" id="JABEYC010000325">
    <property type="protein sequence ID" value="KAF4978980.1"/>
    <property type="molecule type" value="Genomic_DNA"/>
</dbReference>